<comment type="catalytic activity">
    <reaction evidence="2">
        <text>an L-aminoacyl-L-amino acid + H2O = 2 an L-alpha-amino acid</text>
        <dbReference type="Rhea" id="RHEA:48940"/>
        <dbReference type="ChEBI" id="CHEBI:15377"/>
        <dbReference type="ChEBI" id="CHEBI:59869"/>
        <dbReference type="ChEBI" id="CHEBI:77460"/>
        <dbReference type="EC" id="3.4.13.19"/>
    </reaction>
</comment>
<evidence type="ECO:0000313" key="4">
    <source>
        <dbReference type="Proteomes" id="UP000034841"/>
    </source>
</evidence>
<dbReference type="SUPFAM" id="SSF51556">
    <property type="entry name" value="Metallo-dependent hydrolases"/>
    <property type="match status" value="1"/>
</dbReference>
<dbReference type="InterPro" id="IPR032466">
    <property type="entry name" value="Metal_Hydrolase"/>
</dbReference>
<dbReference type="PANTHER" id="PTHR10443">
    <property type="entry name" value="MICROSOMAL DIPEPTIDASE"/>
    <property type="match status" value="1"/>
</dbReference>
<evidence type="ECO:0000256" key="1">
    <source>
        <dbReference type="ARBA" id="ARBA00022997"/>
    </source>
</evidence>
<dbReference type="GO" id="GO:0046872">
    <property type="term" value="F:metal ion binding"/>
    <property type="evidence" value="ECO:0007669"/>
    <property type="project" value="UniProtKB-UniRule"/>
</dbReference>
<dbReference type="Proteomes" id="UP000034841">
    <property type="component" value="Unassembled WGS sequence"/>
</dbReference>
<organism evidence="3 4">
    <name type="scientific">Ceratocystis fimbriata f. sp. platani</name>
    <dbReference type="NCBI Taxonomy" id="88771"/>
    <lineage>
        <taxon>Eukaryota</taxon>
        <taxon>Fungi</taxon>
        <taxon>Dikarya</taxon>
        <taxon>Ascomycota</taxon>
        <taxon>Pezizomycotina</taxon>
        <taxon>Sordariomycetes</taxon>
        <taxon>Hypocreomycetidae</taxon>
        <taxon>Microascales</taxon>
        <taxon>Ceratocystidaceae</taxon>
        <taxon>Ceratocystis</taxon>
    </lineage>
</organism>
<comment type="similarity">
    <text evidence="2">Belongs to the metallo-dependent hydrolases superfamily. Peptidase M19 family.</text>
</comment>
<reference evidence="3 4" key="1">
    <citation type="submission" date="2015-04" db="EMBL/GenBank/DDBJ databases">
        <title>Genome sequence of Ceratocystis platani, a major pathogen of plane trees.</title>
        <authorList>
            <person name="Belbahri L."/>
        </authorList>
    </citation>
    <scope>NUCLEOTIDE SEQUENCE [LARGE SCALE GENOMIC DNA]</scope>
    <source>
        <strain evidence="3 4">CFO</strain>
    </source>
</reference>
<keyword evidence="4" id="KW-1185">Reference proteome</keyword>
<dbReference type="CDD" id="cd01301">
    <property type="entry name" value="rDP_like"/>
    <property type="match status" value="1"/>
</dbReference>
<keyword evidence="2" id="KW-0862">Zinc</keyword>
<protein>
    <recommendedName>
        <fullName evidence="2">Dipeptidase</fullName>
        <ecNumber evidence="2">3.4.13.19</ecNumber>
    </recommendedName>
</protein>
<keyword evidence="2 3" id="KW-0378">Hydrolase</keyword>
<gene>
    <name evidence="3" type="ORF">CFO_g2643</name>
</gene>
<sequence>MSSQPLLNAAPSGQLLSTTKPRSRLKCGLPKGFKTLVATAIAVAVVFDAGLNNGGCIDAIWDRIFGPRTIGQRVNHILRSTPLIDGHNDLAIYIREHYNNHIYYDNFSQPFSQGGLPGHVDIPRLREGQNGGAFWSVFTPCPDNGSDFSDENYAASVQLTLQQIDLVARLKNAYPEEFAADGDSVHSLASFYKGRLISPLGVEGLHQIGNSVANLRRYYDMGVRYATLTHNCHNAFADAALLENPFRVAEPFWHGISPAGKKLVHEMNRIGMIVDLSHTSEETMVDVLGGNDWEGSKAPIIFSHSSAFSICQHPRNVKDHVLDLVKKTDSVVMVNFSPYFISCTPPKTPHDVPELEPENSTLEQVVRHVKYIGDRIGYDHVGFGSDFDGIPTTPEGLDDVSKYPSLVGKLLEEGVSDADARKIVGGNVLRVWRKAEAMAHELQRQGFPVLEDDLKGLLE</sequence>
<dbReference type="InterPro" id="IPR008257">
    <property type="entry name" value="Pept_M19"/>
</dbReference>
<comment type="caution">
    <text evidence="3">The sequence shown here is derived from an EMBL/GenBank/DDBJ whole genome shotgun (WGS) entry which is preliminary data.</text>
</comment>
<dbReference type="Pfam" id="PF01244">
    <property type="entry name" value="Peptidase_M19"/>
    <property type="match status" value="1"/>
</dbReference>
<evidence type="ECO:0000256" key="2">
    <source>
        <dbReference type="RuleBase" id="RU341113"/>
    </source>
</evidence>
<evidence type="ECO:0000313" key="3">
    <source>
        <dbReference type="EMBL" id="KKF95002.1"/>
    </source>
</evidence>
<keyword evidence="2" id="KW-0645">Protease</keyword>
<name>A0A0F8CWF4_CERFI</name>
<proteinExistence type="inferred from homology"/>
<dbReference type="Gene3D" id="3.20.20.140">
    <property type="entry name" value="Metal-dependent hydrolases"/>
    <property type="match status" value="1"/>
</dbReference>
<dbReference type="OrthoDB" id="445695at2759"/>
<keyword evidence="2" id="KW-0482">Metalloprotease</keyword>
<dbReference type="GO" id="GO:0070573">
    <property type="term" value="F:metallodipeptidase activity"/>
    <property type="evidence" value="ECO:0007669"/>
    <property type="project" value="InterPro"/>
</dbReference>
<accession>A0A0F8CWF4</accession>
<dbReference type="PANTHER" id="PTHR10443:SF12">
    <property type="entry name" value="DIPEPTIDASE"/>
    <property type="match status" value="1"/>
</dbReference>
<keyword evidence="2" id="KW-0479">Metal-binding</keyword>
<dbReference type="AlphaFoldDB" id="A0A0F8CWF4"/>
<dbReference type="EC" id="3.4.13.19" evidence="2"/>
<dbReference type="PROSITE" id="PS51365">
    <property type="entry name" value="RENAL_DIPEPTIDASE_2"/>
    <property type="match status" value="1"/>
</dbReference>
<keyword evidence="1 2" id="KW-0224">Dipeptidase</keyword>
<dbReference type="EMBL" id="LBBL01000125">
    <property type="protein sequence ID" value="KKF95002.1"/>
    <property type="molecule type" value="Genomic_DNA"/>
</dbReference>
<dbReference type="GO" id="GO:0006508">
    <property type="term" value="P:proteolysis"/>
    <property type="evidence" value="ECO:0007669"/>
    <property type="project" value="UniProtKB-KW"/>
</dbReference>
<comment type="cofactor">
    <cofactor evidence="2">
        <name>Zn(2+)</name>
        <dbReference type="ChEBI" id="CHEBI:29105"/>
    </cofactor>
</comment>